<sequence length="36" mass="3671">MPLIKAGRTLSPASAYVRCRPLVADSVAATGALASR</sequence>
<evidence type="ECO:0000313" key="3">
    <source>
        <dbReference type="Proteomes" id="UP000183063"/>
    </source>
</evidence>
<name>A0A1H8WYB8_9HYPH</name>
<evidence type="ECO:0000313" key="1">
    <source>
        <dbReference type="EMBL" id="SEI21918.1"/>
    </source>
</evidence>
<reference evidence="3" key="3">
    <citation type="submission" date="2016-10" db="EMBL/GenBank/DDBJ databases">
        <authorList>
            <person name="Wibberg D."/>
        </authorList>
    </citation>
    <scope>NUCLEOTIDE SEQUENCE [LARGE SCALE GENOMIC DNA]</scope>
</reference>
<reference evidence="2 4" key="1">
    <citation type="submission" date="2016-10" db="EMBL/GenBank/DDBJ databases">
        <authorList>
            <person name="Varghese N."/>
            <person name="Submissions S."/>
        </authorList>
    </citation>
    <scope>NUCLEOTIDE SEQUENCE [LARGE SCALE GENOMIC DNA]</scope>
    <source>
        <strain evidence="2 4">CGMCC 1.7071</strain>
    </source>
</reference>
<dbReference type="Proteomes" id="UP000198939">
    <property type="component" value="Unassembled WGS sequence"/>
</dbReference>
<protein>
    <submittedName>
        <fullName evidence="1">Uncharacterized protein</fullName>
    </submittedName>
</protein>
<dbReference type="AlphaFoldDB" id="A0A1H8WYB8"/>
<reference evidence="1" key="2">
    <citation type="submission" date="2016-10" db="EMBL/GenBank/DDBJ databases">
        <authorList>
            <person name="de Groot N.N."/>
        </authorList>
    </citation>
    <scope>NUCLEOTIDE SEQUENCE [LARGE SCALE GENOMIC DNA]</scope>
    <source>
        <strain evidence="1">CCBAU85039</strain>
    </source>
</reference>
<accession>A0A1H8WYB8</accession>
<gene>
    <name evidence="1" type="ORF">RTCCBAU85039_6759</name>
    <name evidence="2" type="ORF">SAMN05216228_10859</name>
</gene>
<dbReference type="Proteomes" id="UP000183063">
    <property type="component" value="Unassembled WGS sequence"/>
</dbReference>
<dbReference type="EMBL" id="FOCV01000085">
    <property type="protein sequence ID" value="SEP32606.1"/>
    <property type="molecule type" value="Genomic_DNA"/>
</dbReference>
<organism evidence="1 3">
    <name type="scientific">Rhizobium tibeticum</name>
    <dbReference type="NCBI Taxonomy" id="501024"/>
    <lineage>
        <taxon>Bacteria</taxon>
        <taxon>Pseudomonadati</taxon>
        <taxon>Pseudomonadota</taxon>
        <taxon>Alphaproteobacteria</taxon>
        <taxon>Hyphomicrobiales</taxon>
        <taxon>Rhizobiaceae</taxon>
        <taxon>Rhizobium/Agrobacterium group</taxon>
        <taxon>Rhizobium</taxon>
    </lineage>
</organism>
<dbReference type="STRING" id="501024.RTCCBAU85039_6759"/>
<keyword evidence="4" id="KW-1185">Reference proteome</keyword>
<evidence type="ECO:0000313" key="4">
    <source>
        <dbReference type="Proteomes" id="UP000198939"/>
    </source>
</evidence>
<evidence type="ECO:0000313" key="2">
    <source>
        <dbReference type="EMBL" id="SEP32606.1"/>
    </source>
</evidence>
<proteinExistence type="predicted"/>
<dbReference type="EMBL" id="FNXB01000100">
    <property type="protein sequence ID" value="SEI21918.1"/>
    <property type="molecule type" value="Genomic_DNA"/>
</dbReference>